<dbReference type="Proteomes" id="UP000095552">
    <property type="component" value="Unassembled WGS sequence"/>
</dbReference>
<keyword evidence="6" id="KW-1185">Reference proteome</keyword>
<dbReference type="AlphaFoldDB" id="A0A1E5SZ98"/>
<dbReference type="GO" id="GO:0016491">
    <property type="term" value="F:oxidoreductase activity"/>
    <property type="evidence" value="ECO:0007669"/>
    <property type="project" value="InterPro"/>
</dbReference>
<organism evidence="5 6">
    <name type="scientific">Roseivirga misakiensis</name>
    <dbReference type="NCBI Taxonomy" id="1563681"/>
    <lineage>
        <taxon>Bacteria</taxon>
        <taxon>Pseudomonadati</taxon>
        <taxon>Bacteroidota</taxon>
        <taxon>Cytophagia</taxon>
        <taxon>Cytophagales</taxon>
        <taxon>Roseivirgaceae</taxon>
        <taxon>Roseivirga</taxon>
    </lineage>
</organism>
<dbReference type="PANTHER" id="PTHR42852">
    <property type="entry name" value="THIOL:DISULFIDE INTERCHANGE PROTEIN DSBE"/>
    <property type="match status" value="1"/>
</dbReference>
<dbReference type="EMBL" id="MDGQ01000005">
    <property type="protein sequence ID" value="OEK04441.1"/>
    <property type="molecule type" value="Genomic_DNA"/>
</dbReference>
<name>A0A1E5SZ98_9BACT</name>
<comment type="caution">
    <text evidence="5">The sequence shown here is derived from an EMBL/GenBank/DDBJ whole genome shotgun (WGS) entry which is preliminary data.</text>
</comment>
<accession>A0A1E5SZ98</accession>
<dbReference type="InterPro" id="IPR017937">
    <property type="entry name" value="Thioredoxin_CS"/>
</dbReference>
<dbReference type="PROSITE" id="PS00194">
    <property type="entry name" value="THIOREDOXIN_1"/>
    <property type="match status" value="1"/>
</dbReference>
<evidence type="ECO:0000256" key="2">
    <source>
        <dbReference type="ARBA" id="ARBA00022748"/>
    </source>
</evidence>
<protein>
    <recommendedName>
        <fullName evidence="4">Thioredoxin domain-containing protein</fullName>
    </recommendedName>
</protein>
<dbReference type="InterPro" id="IPR050553">
    <property type="entry name" value="Thioredoxin_ResA/DsbE_sf"/>
</dbReference>
<dbReference type="STRING" id="1563681.BFP71_13275"/>
<evidence type="ECO:0000313" key="6">
    <source>
        <dbReference type="Proteomes" id="UP000095552"/>
    </source>
</evidence>
<dbReference type="InterPro" id="IPR013740">
    <property type="entry name" value="Redoxin"/>
</dbReference>
<dbReference type="Gene3D" id="3.40.30.10">
    <property type="entry name" value="Glutaredoxin"/>
    <property type="match status" value="1"/>
</dbReference>
<evidence type="ECO:0000256" key="1">
    <source>
        <dbReference type="ARBA" id="ARBA00004196"/>
    </source>
</evidence>
<feature type="domain" description="Thioredoxin" evidence="4">
    <location>
        <begin position="58"/>
        <end position="198"/>
    </location>
</feature>
<dbReference type="GO" id="GO:0030313">
    <property type="term" value="C:cell envelope"/>
    <property type="evidence" value="ECO:0007669"/>
    <property type="project" value="UniProtKB-SubCell"/>
</dbReference>
<evidence type="ECO:0000256" key="3">
    <source>
        <dbReference type="ARBA" id="ARBA00023284"/>
    </source>
</evidence>
<proteinExistence type="predicted"/>
<gene>
    <name evidence="5" type="ORF">BFP71_13275</name>
</gene>
<dbReference type="OrthoDB" id="6399635at2"/>
<dbReference type="Pfam" id="PF08534">
    <property type="entry name" value="Redoxin"/>
    <property type="match status" value="1"/>
</dbReference>
<dbReference type="InterPro" id="IPR036249">
    <property type="entry name" value="Thioredoxin-like_sf"/>
</dbReference>
<reference evidence="5 6" key="1">
    <citation type="submission" date="2016-08" db="EMBL/GenBank/DDBJ databases">
        <title>Draft genome of Fabibacter sp. strain SK-8.</title>
        <authorList>
            <person name="Wong S.-K."/>
            <person name="Hamasaki K."/>
            <person name="Yoshizawa S."/>
        </authorList>
    </citation>
    <scope>NUCLEOTIDE SEQUENCE [LARGE SCALE GENOMIC DNA]</scope>
    <source>
        <strain evidence="5 6">SK-8</strain>
    </source>
</reference>
<comment type="subcellular location">
    <subcellularLocation>
        <location evidence="1">Cell envelope</location>
    </subcellularLocation>
</comment>
<keyword evidence="2" id="KW-0201">Cytochrome c-type biogenesis</keyword>
<dbReference type="RefSeq" id="WP_069835946.1">
    <property type="nucleotide sequence ID" value="NZ_MDGQ01000005.1"/>
</dbReference>
<dbReference type="InterPro" id="IPR013766">
    <property type="entry name" value="Thioredoxin_domain"/>
</dbReference>
<evidence type="ECO:0000259" key="4">
    <source>
        <dbReference type="PROSITE" id="PS51352"/>
    </source>
</evidence>
<dbReference type="PROSITE" id="PS51352">
    <property type="entry name" value="THIOREDOXIN_2"/>
    <property type="match status" value="1"/>
</dbReference>
<dbReference type="PANTHER" id="PTHR42852:SF13">
    <property type="entry name" value="PROTEIN DIPZ"/>
    <property type="match status" value="1"/>
</dbReference>
<dbReference type="GO" id="GO:0017004">
    <property type="term" value="P:cytochrome complex assembly"/>
    <property type="evidence" value="ECO:0007669"/>
    <property type="project" value="UniProtKB-KW"/>
</dbReference>
<sequence>MKKPKKAKVTRRDIIELTVIVSIFAIIYLTGAQAEVFGKVQQVFLETGIVSASELDESSVFTADLNFKVTDRDGNIIDVNTLKGKTIFMNIWATWCPPCVAEMPNINGLKKKLADYDDIVFLMISEDREMETAIKWVDKKGFDLPIHQMVGRLPNMYETGYVPSTFVISPKGEVVVRHTGMANYNTRRFRKFLIKLTEEGVQRN</sequence>
<keyword evidence="3" id="KW-0676">Redox-active center</keyword>
<dbReference type="SUPFAM" id="SSF52833">
    <property type="entry name" value="Thioredoxin-like"/>
    <property type="match status" value="1"/>
</dbReference>
<evidence type="ECO:0000313" key="5">
    <source>
        <dbReference type="EMBL" id="OEK04441.1"/>
    </source>
</evidence>
<dbReference type="CDD" id="cd02966">
    <property type="entry name" value="TlpA_like_family"/>
    <property type="match status" value="1"/>
</dbReference>